<gene>
    <name evidence="11" type="ORF">B0W48_09000</name>
</gene>
<proteinExistence type="inferred from homology"/>
<evidence type="ECO:0000256" key="2">
    <source>
        <dbReference type="ARBA" id="ARBA00005791"/>
    </source>
</evidence>
<dbReference type="AlphaFoldDB" id="A0A1Q2GXP5"/>
<dbReference type="Gene3D" id="3.40.30.10">
    <property type="entry name" value="Glutaredoxin"/>
    <property type="match status" value="1"/>
</dbReference>
<dbReference type="InterPro" id="IPR036249">
    <property type="entry name" value="Thioredoxin-like_sf"/>
</dbReference>
<dbReference type="InterPro" id="IPR001853">
    <property type="entry name" value="DSBA-like_thioredoxin_dom"/>
</dbReference>
<dbReference type="SUPFAM" id="SSF52833">
    <property type="entry name" value="Thioredoxin-like"/>
    <property type="match status" value="1"/>
</dbReference>
<evidence type="ECO:0000256" key="9">
    <source>
        <dbReference type="SAM" id="SignalP"/>
    </source>
</evidence>
<keyword evidence="3 9" id="KW-0732">Signal</keyword>
<evidence type="ECO:0000313" key="12">
    <source>
        <dbReference type="Proteomes" id="UP000188243"/>
    </source>
</evidence>
<organism evidence="11 12">
    <name type="scientific">Pseudoalteromonas aliena</name>
    <dbReference type="NCBI Taxonomy" id="247523"/>
    <lineage>
        <taxon>Bacteria</taxon>
        <taxon>Pseudomonadati</taxon>
        <taxon>Pseudomonadota</taxon>
        <taxon>Gammaproteobacteria</taxon>
        <taxon>Alteromonadales</taxon>
        <taxon>Pseudoalteromonadaceae</taxon>
        <taxon>Pseudoalteromonas</taxon>
    </lineage>
</organism>
<dbReference type="PIRSF" id="PIRSF001488">
    <property type="entry name" value="Tdi_protein"/>
    <property type="match status" value="1"/>
</dbReference>
<reference evidence="11 12" key="1">
    <citation type="submission" date="2017-02" db="EMBL/GenBank/DDBJ databases">
        <title>Complete genome sequence of the cold-active Pseudoalteromonas aliena strain EH1 isolated from Arctic seawater.</title>
        <authorList>
            <person name="Kim E."/>
            <person name="Heo E."/>
            <person name="Kim H."/>
            <person name="Kim D."/>
        </authorList>
    </citation>
    <scope>NUCLEOTIDE SEQUENCE [LARGE SCALE GENOMIC DNA]</scope>
    <source>
        <strain evidence="11 12">EH1</strain>
    </source>
</reference>
<dbReference type="PROSITE" id="PS51352">
    <property type="entry name" value="THIOREDOXIN_2"/>
    <property type="match status" value="1"/>
</dbReference>
<dbReference type="RefSeq" id="WP_077536653.1">
    <property type="nucleotide sequence ID" value="NZ_CANLYY010000073.1"/>
</dbReference>
<dbReference type="KEGG" id="paln:B0W48_09000"/>
<dbReference type="GO" id="GO:0042597">
    <property type="term" value="C:periplasmic space"/>
    <property type="evidence" value="ECO:0007669"/>
    <property type="project" value="UniProtKB-SubCell"/>
</dbReference>
<dbReference type="Pfam" id="PF01323">
    <property type="entry name" value="DSBA"/>
    <property type="match status" value="1"/>
</dbReference>
<feature type="chain" id="PRO_5012817641" description="Thiol:disulfide interchange protein" evidence="9">
    <location>
        <begin position="21"/>
        <end position="207"/>
    </location>
</feature>
<name>A0A1Q2GXP5_9GAMM</name>
<dbReference type="PANTHER" id="PTHR35891">
    <property type="entry name" value="THIOL:DISULFIDE INTERCHANGE PROTEIN DSBA"/>
    <property type="match status" value="1"/>
</dbReference>
<feature type="signal peptide" evidence="9">
    <location>
        <begin position="1"/>
        <end position="20"/>
    </location>
</feature>
<dbReference type="InterPro" id="IPR023205">
    <property type="entry name" value="DsbA/DsbL"/>
</dbReference>
<dbReference type="Proteomes" id="UP000188243">
    <property type="component" value="Chromosome"/>
</dbReference>
<dbReference type="InterPro" id="IPR013766">
    <property type="entry name" value="Thioredoxin_domain"/>
</dbReference>
<evidence type="ECO:0000256" key="7">
    <source>
        <dbReference type="PIRNR" id="PIRNR001488"/>
    </source>
</evidence>
<evidence type="ECO:0000256" key="3">
    <source>
        <dbReference type="ARBA" id="ARBA00022729"/>
    </source>
</evidence>
<accession>A0A1Q2GXP5</accession>
<evidence type="ECO:0000256" key="5">
    <source>
        <dbReference type="ARBA" id="ARBA00023157"/>
    </source>
</evidence>
<evidence type="ECO:0000259" key="10">
    <source>
        <dbReference type="PROSITE" id="PS51352"/>
    </source>
</evidence>
<sequence>MLKKIKLSLLLLCLPFAAFAAQFEVDNQYTVIDVEKSSTAQVTEFFSFYCGHCFKFEPVAKAIEKNLPDGVVFIKNHVNFLGGVSPQTQSNLSFAYLIAKKHGQAHNIAEQIFKSIHIQGAPLTEIKDVKKLLEINGIDSNTFDSDIASMPIISAERALQDKQNKYSALGALTGVPTFIVNDKYKININTIKSQTELDELVKFLLAL</sequence>
<feature type="disulfide bond" description="Redox-active" evidence="8">
    <location>
        <begin position="50"/>
        <end position="53"/>
    </location>
</feature>
<dbReference type="EMBL" id="CP019628">
    <property type="protein sequence ID" value="AQP99915.1"/>
    <property type="molecule type" value="Genomic_DNA"/>
</dbReference>
<keyword evidence="6" id="KW-0676">Redox-active center</keyword>
<comment type="similarity">
    <text evidence="2">Belongs to the thioredoxin family. DsbA subfamily.</text>
</comment>
<evidence type="ECO:0000256" key="8">
    <source>
        <dbReference type="PIRSR" id="PIRSR001488-1"/>
    </source>
</evidence>
<comment type="subcellular location">
    <subcellularLocation>
        <location evidence="1 7">Periplasm</location>
    </subcellularLocation>
</comment>
<feature type="domain" description="Thioredoxin" evidence="10">
    <location>
        <begin position="10"/>
        <end position="206"/>
    </location>
</feature>
<dbReference type="PANTHER" id="PTHR35891:SF2">
    <property type="entry name" value="THIOL:DISULFIDE INTERCHANGE PROTEIN DSBA"/>
    <property type="match status" value="1"/>
</dbReference>
<dbReference type="InterPro" id="IPR050824">
    <property type="entry name" value="Thiol_disulfide_DsbA"/>
</dbReference>
<dbReference type="STRING" id="247523.B0W48_09000"/>
<keyword evidence="4 7" id="KW-0574">Periplasm</keyword>
<protein>
    <recommendedName>
        <fullName evidence="7">Thiol:disulfide interchange protein</fullName>
    </recommendedName>
</protein>
<keyword evidence="5 7" id="KW-1015">Disulfide bond</keyword>
<evidence type="ECO:0000313" key="11">
    <source>
        <dbReference type="EMBL" id="AQP99915.1"/>
    </source>
</evidence>
<evidence type="ECO:0000256" key="4">
    <source>
        <dbReference type="ARBA" id="ARBA00022764"/>
    </source>
</evidence>
<dbReference type="CDD" id="cd03019">
    <property type="entry name" value="DsbA_DsbA"/>
    <property type="match status" value="1"/>
</dbReference>
<evidence type="ECO:0000256" key="6">
    <source>
        <dbReference type="ARBA" id="ARBA00023284"/>
    </source>
</evidence>
<dbReference type="GO" id="GO:0016491">
    <property type="term" value="F:oxidoreductase activity"/>
    <property type="evidence" value="ECO:0007669"/>
    <property type="project" value="InterPro"/>
</dbReference>
<evidence type="ECO:0000256" key="1">
    <source>
        <dbReference type="ARBA" id="ARBA00004418"/>
    </source>
</evidence>